<dbReference type="EMBL" id="UINC01000977">
    <property type="protein sequence ID" value="SUZ66173.1"/>
    <property type="molecule type" value="Genomic_DNA"/>
</dbReference>
<feature type="domain" description="PurM-like C-terminal" evidence="7">
    <location>
        <begin position="155"/>
        <end position="315"/>
    </location>
</feature>
<dbReference type="HAMAP" id="MF_00741">
    <property type="entry name" value="AIRS"/>
    <property type="match status" value="1"/>
</dbReference>
<dbReference type="GO" id="GO:0005524">
    <property type="term" value="F:ATP binding"/>
    <property type="evidence" value="ECO:0007669"/>
    <property type="project" value="UniProtKB-KW"/>
</dbReference>
<dbReference type="GO" id="GO:0046084">
    <property type="term" value="P:adenine biosynthetic process"/>
    <property type="evidence" value="ECO:0007669"/>
    <property type="project" value="TreeGrafter"/>
</dbReference>
<keyword evidence="3" id="KW-0436">Ligase</keyword>
<evidence type="ECO:0000256" key="2">
    <source>
        <dbReference type="ARBA" id="ARBA00013047"/>
    </source>
</evidence>
<dbReference type="Gene3D" id="3.90.650.10">
    <property type="entry name" value="PurM-like C-terminal domain"/>
    <property type="match status" value="1"/>
</dbReference>
<dbReference type="SUPFAM" id="SSF55326">
    <property type="entry name" value="PurM N-terminal domain-like"/>
    <property type="match status" value="1"/>
</dbReference>
<evidence type="ECO:0000256" key="5">
    <source>
        <dbReference type="ARBA" id="ARBA00022840"/>
    </source>
</evidence>
<dbReference type="UniPathway" id="UPA00074">
    <property type="reaction ID" value="UER00129"/>
</dbReference>
<name>A0A381PL58_9ZZZZ</name>
<dbReference type="InterPro" id="IPR016188">
    <property type="entry name" value="PurM-like_N"/>
</dbReference>
<dbReference type="AlphaFoldDB" id="A0A381PL58"/>
<proteinExistence type="inferred from homology"/>
<dbReference type="EC" id="6.3.3.1" evidence="2"/>
<gene>
    <name evidence="8" type="ORF">METZ01_LOCUS19027</name>
</gene>
<dbReference type="GO" id="GO:0004637">
    <property type="term" value="F:phosphoribosylamine-glycine ligase activity"/>
    <property type="evidence" value="ECO:0007669"/>
    <property type="project" value="TreeGrafter"/>
</dbReference>
<keyword evidence="4" id="KW-0547">Nucleotide-binding</keyword>
<dbReference type="Pfam" id="PF00586">
    <property type="entry name" value="AIRS"/>
    <property type="match status" value="1"/>
</dbReference>
<dbReference type="Pfam" id="PF02769">
    <property type="entry name" value="AIRS_C"/>
    <property type="match status" value="1"/>
</dbReference>
<comment type="pathway">
    <text evidence="1">Purine metabolism; IMP biosynthesis via de novo pathway; 5-amino-1-(5-phospho-D-ribosyl)imidazole from N(2)-formyl-N(1)-(5-phospho-D-ribosyl)glycinamide: step 2/2.</text>
</comment>
<evidence type="ECO:0000256" key="3">
    <source>
        <dbReference type="ARBA" id="ARBA00022598"/>
    </source>
</evidence>
<dbReference type="GO" id="GO:0006189">
    <property type="term" value="P:'de novo' IMP biosynthetic process"/>
    <property type="evidence" value="ECO:0007669"/>
    <property type="project" value="UniProtKB-UniPathway"/>
</dbReference>
<dbReference type="GO" id="GO:0005829">
    <property type="term" value="C:cytosol"/>
    <property type="evidence" value="ECO:0007669"/>
    <property type="project" value="TreeGrafter"/>
</dbReference>
<feature type="domain" description="PurM-like N-terminal" evidence="6">
    <location>
        <begin position="37"/>
        <end position="142"/>
    </location>
</feature>
<dbReference type="InterPro" id="IPR010918">
    <property type="entry name" value="PurM-like_C_dom"/>
</dbReference>
<dbReference type="SUPFAM" id="SSF56042">
    <property type="entry name" value="PurM C-terminal domain-like"/>
    <property type="match status" value="1"/>
</dbReference>
<keyword evidence="5" id="KW-0067">ATP-binding</keyword>
<evidence type="ECO:0000259" key="6">
    <source>
        <dbReference type="Pfam" id="PF00586"/>
    </source>
</evidence>
<evidence type="ECO:0000259" key="7">
    <source>
        <dbReference type="Pfam" id="PF02769"/>
    </source>
</evidence>
<dbReference type="Gene3D" id="3.30.1330.10">
    <property type="entry name" value="PurM-like, N-terminal domain"/>
    <property type="match status" value="1"/>
</dbReference>
<dbReference type="InterPro" id="IPR004733">
    <property type="entry name" value="PurM_cligase"/>
</dbReference>
<feature type="non-terminal residue" evidence="8">
    <location>
        <position position="1"/>
    </location>
</feature>
<dbReference type="PANTHER" id="PTHR10520:SF12">
    <property type="entry name" value="TRIFUNCTIONAL PURINE BIOSYNTHETIC PROTEIN ADENOSINE-3"/>
    <property type="match status" value="1"/>
</dbReference>
<reference evidence="8" key="1">
    <citation type="submission" date="2018-05" db="EMBL/GenBank/DDBJ databases">
        <authorList>
            <person name="Lanie J.A."/>
            <person name="Ng W.-L."/>
            <person name="Kazmierczak K.M."/>
            <person name="Andrzejewski T.M."/>
            <person name="Davidsen T.M."/>
            <person name="Wayne K.J."/>
            <person name="Tettelin H."/>
            <person name="Glass J.I."/>
            <person name="Rusch D."/>
            <person name="Podicherti R."/>
            <person name="Tsui H.-C.T."/>
            <person name="Winkler M.E."/>
        </authorList>
    </citation>
    <scope>NUCLEOTIDE SEQUENCE</scope>
</reference>
<dbReference type="CDD" id="cd02196">
    <property type="entry name" value="PurM"/>
    <property type="match status" value="1"/>
</dbReference>
<dbReference type="NCBIfam" id="TIGR00878">
    <property type="entry name" value="purM"/>
    <property type="match status" value="1"/>
</dbReference>
<sequence>VRRLARHVRSTFRPEVLSDIGGFGSLVAIPDGYTEPVLVAGNDGAGTKPLVAKALDRYDTIGIDVVAMCVDDIVTSGAEPLFFLDQITTGKVDPERIEQLVMGFAEGCRQAGCALTGGEIAEHPDLMGDDDFDLSGFAVGVVEHADIPSKSSVCEGDVLIGVASPGLRCNGYSLARKVLLDGHPLDQPAWGGADTSLGEELLRPSVIYAPTVLEVFDEFEVHGAAHITGGGLAGNLTRIIESDVGVLLHPTRWRTPEIFDRIAAEGPVSEEEMQKVFNLGIGMVIVVPADQSSGTIEIAARNGHEAWEIGEVMIGDGEVQWAKE</sequence>
<evidence type="ECO:0000256" key="1">
    <source>
        <dbReference type="ARBA" id="ARBA00004686"/>
    </source>
</evidence>
<protein>
    <recommendedName>
        <fullName evidence="2">phosphoribosylformylglycinamidine cyclo-ligase</fullName>
        <ecNumber evidence="2">6.3.3.1</ecNumber>
    </recommendedName>
</protein>
<dbReference type="InterPro" id="IPR036676">
    <property type="entry name" value="PurM-like_C_sf"/>
</dbReference>
<dbReference type="GO" id="GO:0004641">
    <property type="term" value="F:phosphoribosylformylglycinamidine cyclo-ligase activity"/>
    <property type="evidence" value="ECO:0007669"/>
    <property type="project" value="UniProtKB-EC"/>
</dbReference>
<evidence type="ECO:0000313" key="8">
    <source>
        <dbReference type="EMBL" id="SUZ66173.1"/>
    </source>
</evidence>
<accession>A0A381PL58</accession>
<organism evidence="8">
    <name type="scientific">marine metagenome</name>
    <dbReference type="NCBI Taxonomy" id="408172"/>
    <lineage>
        <taxon>unclassified sequences</taxon>
        <taxon>metagenomes</taxon>
        <taxon>ecological metagenomes</taxon>
    </lineage>
</organism>
<dbReference type="PANTHER" id="PTHR10520">
    <property type="entry name" value="TRIFUNCTIONAL PURINE BIOSYNTHETIC PROTEIN ADENOSINE-3-RELATED"/>
    <property type="match status" value="1"/>
</dbReference>
<dbReference type="InterPro" id="IPR036921">
    <property type="entry name" value="PurM-like_N_sf"/>
</dbReference>
<evidence type="ECO:0000256" key="4">
    <source>
        <dbReference type="ARBA" id="ARBA00022741"/>
    </source>
</evidence>